<evidence type="ECO:0000313" key="2">
    <source>
        <dbReference type="EMBL" id="ELW68253.1"/>
    </source>
</evidence>
<reference evidence="3" key="1">
    <citation type="submission" date="2012-07" db="EMBL/GenBank/DDBJ databases">
        <title>Genome of the Chinese tree shrew, a rising model animal genetically related to primates.</title>
        <authorList>
            <person name="Zhang G."/>
            <person name="Fan Y."/>
            <person name="Yao Y."/>
            <person name="Huang Z."/>
        </authorList>
    </citation>
    <scope>NUCLEOTIDE SEQUENCE [LARGE SCALE GENOMIC DNA]</scope>
</reference>
<dbReference type="eggNOG" id="ENOG502QU2G">
    <property type="taxonomic scope" value="Eukaryota"/>
</dbReference>
<dbReference type="PANTHER" id="PTHR31497">
    <property type="entry name" value="AUTOCRINE PROLIFERATION REPRESSOR PROTEIN A"/>
    <property type="match status" value="1"/>
</dbReference>
<dbReference type="InterPro" id="IPR029058">
    <property type="entry name" value="AB_hydrolase_fold"/>
</dbReference>
<dbReference type="AlphaFoldDB" id="L9KZW3"/>
<organism evidence="2 3">
    <name type="scientific">Tupaia chinensis</name>
    <name type="common">Chinese tree shrew</name>
    <name type="synonym">Tupaia belangeri chinensis</name>
    <dbReference type="NCBI Taxonomy" id="246437"/>
    <lineage>
        <taxon>Eukaryota</taxon>
        <taxon>Metazoa</taxon>
        <taxon>Chordata</taxon>
        <taxon>Craniata</taxon>
        <taxon>Vertebrata</taxon>
        <taxon>Euteleostomi</taxon>
        <taxon>Mammalia</taxon>
        <taxon>Eutheria</taxon>
        <taxon>Euarchontoglires</taxon>
        <taxon>Scandentia</taxon>
        <taxon>Tupaiidae</taxon>
        <taxon>Tupaia</taxon>
    </lineage>
</organism>
<feature type="signal peptide" evidence="1">
    <location>
        <begin position="1"/>
        <end position="20"/>
    </location>
</feature>
<evidence type="ECO:0000313" key="3">
    <source>
        <dbReference type="Proteomes" id="UP000011518"/>
    </source>
</evidence>
<gene>
    <name evidence="2" type="ORF">TREES_T100007423</name>
</gene>
<dbReference type="Gene3D" id="3.40.50.1820">
    <property type="entry name" value="alpha/beta hydrolase"/>
    <property type="match status" value="1"/>
</dbReference>
<evidence type="ECO:0000256" key="1">
    <source>
        <dbReference type="SAM" id="SignalP"/>
    </source>
</evidence>
<dbReference type="SUPFAM" id="SSF53474">
    <property type="entry name" value="alpha/beta-Hydrolases"/>
    <property type="match status" value="1"/>
</dbReference>
<proteinExistence type="predicted"/>
<keyword evidence="1" id="KW-0732">Signal</keyword>
<sequence length="391" mass="44692">MCAPGRVVLATSLLAGLAMGLTTLEDYVASFDPHYQYTVLDQYTLQGSDFTLYYLNMTSLKWLDETLVDAPIWWHYLVICVPQEVDPSFSDRSFLHVGNGARGDPPPSTLKRDVSFIVNMARKTRTVAAYLSNIPNQPLTFSSGPWKSRQVTETDIMFAQWWQFLHNETARPDWLALFAMTKAGVRSLDTVTDFMLKLSNGRQNITKFMVSGVSKRGWTTWLLAAVDDRVVAFVPISCYWLNVIENFHRHYRCFGGWTVAHWNFQTLNLSGYLDSPRFQEMMGYIDPFYYMDRYQTKPKLLVFGSGDEFFSPDGTMYFYEQLPGTKYLRRDFRYLAPLLGVSWFSSAVEKLVLGFPFPELCAPGFAAEPPVRKGHHGFIAAMTFGNLAGRR</sequence>
<accession>L9KZW3</accession>
<dbReference type="Pfam" id="PF10142">
    <property type="entry name" value="PhoPQ_related"/>
    <property type="match status" value="1"/>
</dbReference>
<protein>
    <submittedName>
        <fullName evidence="2">Autocrine proliferation repressor protein A</fullName>
    </submittedName>
</protein>
<dbReference type="Proteomes" id="UP000011518">
    <property type="component" value="Unassembled WGS sequence"/>
</dbReference>
<feature type="chain" id="PRO_5003999888" evidence="1">
    <location>
        <begin position="21"/>
        <end position="391"/>
    </location>
</feature>
<dbReference type="InterPro" id="IPR009199">
    <property type="entry name" value="PhoPQ-act_pathogen-rel_PqaA"/>
</dbReference>
<dbReference type="PANTHER" id="PTHR31497:SF0">
    <property type="entry name" value="AUTOCRINE PROLIFERATION REPRESSOR PROTEIN A"/>
    <property type="match status" value="1"/>
</dbReference>
<dbReference type="InParanoid" id="L9KZW3"/>
<name>L9KZW3_TUPCH</name>
<reference evidence="3" key="2">
    <citation type="journal article" date="2013" name="Nat. Commun.">
        <title>Genome of the Chinese tree shrew.</title>
        <authorList>
            <person name="Fan Y."/>
            <person name="Huang Z.Y."/>
            <person name="Cao C.C."/>
            <person name="Chen C.S."/>
            <person name="Chen Y.X."/>
            <person name="Fan D.D."/>
            <person name="He J."/>
            <person name="Hou H.L."/>
            <person name="Hu L."/>
            <person name="Hu X.T."/>
            <person name="Jiang X.T."/>
            <person name="Lai R."/>
            <person name="Lang Y.S."/>
            <person name="Liang B."/>
            <person name="Liao S.G."/>
            <person name="Mu D."/>
            <person name="Ma Y.Y."/>
            <person name="Niu Y.Y."/>
            <person name="Sun X.Q."/>
            <person name="Xia J.Q."/>
            <person name="Xiao J."/>
            <person name="Xiong Z.Q."/>
            <person name="Xu L."/>
            <person name="Yang L."/>
            <person name="Zhang Y."/>
            <person name="Zhao W."/>
            <person name="Zhao X.D."/>
            <person name="Zheng Y.T."/>
            <person name="Zhou J.M."/>
            <person name="Zhu Y.B."/>
            <person name="Zhang G.J."/>
            <person name="Wang J."/>
            <person name="Yao Y.G."/>
        </authorList>
    </citation>
    <scope>NUCLEOTIDE SEQUENCE [LARGE SCALE GENOMIC DNA]</scope>
</reference>
<dbReference type="EMBL" id="KB320577">
    <property type="protein sequence ID" value="ELW68253.1"/>
    <property type="molecule type" value="Genomic_DNA"/>
</dbReference>
<keyword evidence="3" id="KW-1185">Reference proteome</keyword>